<dbReference type="PANTHER" id="PTHR45586:SF1">
    <property type="entry name" value="LIPOPOLYSACCHARIDE ASSEMBLY PROTEIN B"/>
    <property type="match status" value="1"/>
</dbReference>
<proteinExistence type="predicted"/>
<dbReference type="Pfam" id="PF13432">
    <property type="entry name" value="TPR_16"/>
    <property type="match status" value="1"/>
</dbReference>
<dbReference type="InterPro" id="IPR013105">
    <property type="entry name" value="TPR_2"/>
</dbReference>
<gene>
    <name evidence="3" type="ORF">Enr10x_42880</name>
</gene>
<dbReference type="PANTHER" id="PTHR45586">
    <property type="entry name" value="TPR REPEAT-CONTAINING PROTEIN PA4667"/>
    <property type="match status" value="1"/>
</dbReference>
<keyword evidence="1" id="KW-0677">Repeat</keyword>
<dbReference type="Gene3D" id="1.25.40.10">
    <property type="entry name" value="Tetratricopeptide repeat domain"/>
    <property type="match status" value="1"/>
</dbReference>
<dbReference type="PROSITE" id="PS50005">
    <property type="entry name" value="TPR"/>
    <property type="match status" value="2"/>
</dbReference>
<dbReference type="InterPro" id="IPR019734">
    <property type="entry name" value="TPR_rpt"/>
</dbReference>
<dbReference type="InterPro" id="IPR051012">
    <property type="entry name" value="CellSynth/LPSAsmb/PSIAsmb"/>
</dbReference>
<accession>A0A518AAN1</accession>
<dbReference type="SMART" id="SM00028">
    <property type="entry name" value="TPR"/>
    <property type="match status" value="5"/>
</dbReference>
<evidence type="ECO:0000256" key="1">
    <source>
        <dbReference type="ARBA" id="ARBA00022737"/>
    </source>
</evidence>
<evidence type="ECO:0000313" key="3">
    <source>
        <dbReference type="EMBL" id="QDT28940.1"/>
    </source>
</evidence>
<dbReference type="Proteomes" id="UP000315647">
    <property type="component" value="Chromosome"/>
</dbReference>
<sequence length="439" mass="49766">MADPKVQSETSEAPVSKRRGKFVLSALVLLMVLGAVWGKTAWVNFCQWQAEKKLSDRQTDGALEWIIRAYQADAQNPRTLLIQSRVHRRNSQIEAAVADLTRLHQLTGTTDDLQREQWLVEAQVGDLQNLERNLADMLIDPRGRAADICETYVNSCMLNYRFNDAKRMLEVWQADFPQDPLPHYYRGRILEHQGGWDQAVAEFETALKLDPEHIPSAYNLARVKLAQNQVAAALKNYRICTNLQPDHAAALVGTAVCLRMQQDVETARQKLEQARQLPDAQVVKDFRSVGDPVYVARSAILLEQGQLELAAGNYDQAVTHLKEALQRSPKDRKARLALANALRGQGKLDAAQEQLKIVEETQEAIKRLDECFDQLQLDLNNADLRAEIGSIFLKYISEDQGVVWLKNALYYDSENQLAKQTLSEYYEKQQIPPDQSSTQ</sequence>
<name>A0A518AAN1_9PLAN</name>
<keyword evidence="2" id="KW-0802">TPR repeat</keyword>
<accession>A0A517QBC8</accession>
<reference evidence="3 4" key="1">
    <citation type="submission" date="2019-03" db="EMBL/GenBank/DDBJ databases">
        <title>Deep-cultivation of Planctomycetes and their phenomic and genomic characterization uncovers novel biology.</title>
        <authorList>
            <person name="Wiegand S."/>
            <person name="Jogler M."/>
            <person name="Boedeker C."/>
            <person name="Pinto D."/>
            <person name="Vollmers J."/>
            <person name="Rivas-Marin E."/>
            <person name="Kohn T."/>
            <person name="Peeters S.H."/>
            <person name="Heuer A."/>
            <person name="Rast P."/>
            <person name="Oberbeckmann S."/>
            <person name="Bunk B."/>
            <person name="Jeske O."/>
            <person name="Meyerdierks A."/>
            <person name="Storesund J.E."/>
            <person name="Kallscheuer N."/>
            <person name="Luecker S."/>
            <person name="Lage O.M."/>
            <person name="Pohl T."/>
            <person name="Merkel B.J."/>
            <person name="Hornburger P."/>
            <person name="Mueller R.-W."/>
            <person name="Bruemmer F."/>
            <person name="Labrenz M."/>
            <person name="Spormann A.M."/>
            <person name="Op den Camp H."/>
            <person name="Overmann J."/>
            <person name="Amann R."/>
            <person name="Jetten M.S.M."/>
            <person name="Mascher T."/>
            <person name="Medema M.H."/>
            <person name="Devos D.P."/>
            <person name="Kaster A.-K."/>
            <person name="Ovreas L."/>
            <person name="Rohde M."/>
            <person name="Galperin M.Y."/>
            <person name="Jogler C."/>
        </authorList>
    </citation>
    <scope>NUCLEOTIDE SEQUENCE [LARGE SCALE GENOMIC DNA]</scope>
    <source>
        <strain evidence="3 4">Enr10</strain>
    </source>
</reference>
<protein>
    <submittedName>
        <fullName evidence="3">Tetratricopeptide repeat protein</fullName>
    </submittedName>
</protein>
<keyword evidence="4" id="KW-1185">Reference proteome</keyword>
<dbReference type="AlphaFoldDB" id="A0A518AAN1"/>
<dbReference type="InterPro" id="IPR011990">
    <property type="entry name" value="TPR-like_helical_dom_sf"/>
</dbReference>
<dbReference type="RefSeq" id="WP_197996130.1">
    <property type="nucleotide sequence ID" value="NZ_CP036277.1"/>
</dbReference>
<evidence type="ECO:0000313" key="4">
    <source>
        <dbReference type="Proteomes" id="UP000315647"/>
    </source>
</evidence>
<dbReference type="SUPFAM" id="SSF48452">
    <property type="entry name" value="TPR-like"/>
    <property type="match status" value="1"/>
</dbReference>
<dbReference type="EMBL" id="CP037421">
    <property type="protein sequence ID" value="QDT28940.1"/>
    <property type="molecule type" value="Genomic_DNA"/>
</dbReference>
<dbReference type="Pfam" id="PF07719">
    <property type="entry name" value="TPR_2"/>
    <property type="match status" value="1"/>
</dbReference>
<organism evidence="3 4">
    <name type="scientific">Gimesia panareensis</name>
    <dbReference type="NCBI Taxonomy" id="2527978"/>
    <lineage>
        <taxon>Bacteria</taxon>
        <taxon>Pseudomonadati</taxon>
        <taxon>Planctomycetota</taxon>
        <taxon>Planctomycetia</taxon>
        <taxon>Planctomycetales</taxon>
        <taxon>Planctomycetaceae</taxon>
        <taxon>Gimesia</taxon>
    </lineage>
</organism>
<evidence type="ECO:0000256" key="2">
    <source>
        <dbReference type="ARBA" id="ARBA00022803"/>
    </source>
</evidence>
<dbReference type="Pfam" id="PF14559">
    <property type="entry name" value="TPR_19"/>
    <property type="match status" value="1"/>
</dbReference>